<sequence length="240" mass="26351">MKVNNLTILSLLSLVSGSIAYSSRFRAQADNDPIQERQRVTAFVNTDEGLKVQCWELGDFLPSNNNAGGIMRATSLAGNLAITLYSFAPSVTLFSLDHRDGPQTNAVDFRAQPNLFTVKDGLIFVNAIPSSTARKSEGEEEEEIFIFADVNGDDWFYFEDDTTNGSAETCAKPQSENGKASASTFTARTISGSDTTLINFAYDSTPKHKVLHDGRCNFAGLTPISQSRREVDARRFRVQS</sequence>
<proteinExistence type="predicted"/>
<reference evidence="1" key="1">
    <citation type="journal article" date="2020" name="Stud. Mycol.">
        <title>101 Dothideomycetes genomes: a test case for predicting lifestyles and emergence of pathogens.</title>
        <authorList>
            <person name="Haridas S."/>
            <person name="Albert R."/>
            <person name="Binder M."/>
            <person name="Bloem J."/>
            <person name="Labutti K."/>
            <person name="Salamov A."/>
            <person name="Andreopoulos B."/>
            <person name="Baker S."/>
            <person name="Barry K."/>
            <person name="Bills G."/>
            <person name="Bluhm B."/>
            <person name="Cannon C."/>
            <person name="Castanera R."/>
            <person name="Culley D."/>
            <person name="Daum C."/>
            <person name="Ezra D."/>
            <person name="Gonzalez J."/>
            <person name="Henrissat B."/>
            <person name="Kuo A."/>
            <person name="Liang C."/>
            <person name="Lipzen A."/>
            <person name="Lutzoni F."/>
            <person name="Magnuson J."/>
            <person name="Mondo S."/>
            <person name="Nolan M."/>
            <person name="Ohm R."/>
            <person name="Pangilinan J."/>
            <person name="Park H.-J."/>
            <person name="Ramirez L."/>
            <person name="Alfaro M."/>
            <person name="Sun H."/>
            <person name="Tritt A."/>
            <person name="Yoshinaga Y."/>
            <person name="Zwiers L.-H."/>
            <person name="Turgeon B."/>
            <person name="Goodwin S."/>
            <person name="Spatafora J."/>
            <person name="Crous P."/>
            <person name="Grigoriev I."/>
        </authorList>
    </citation>
    <scope>NUCLEOTIDE SEQUENCE</scope>
    <source>
        <strain evidence="1">CBS 525.71</strain>
    </source>
</reference>
<gene>
    <name evidence="1" type="ORF">BU25DRAFT_451013</name>
</gene>
<evidence type="ECO:0000313" key="2">
    <source>
        <dbReference type="Proteomes" id="UP000799754"/>
    </source>
</evidence>
<organism evidence="1 2">
    <name type="scientific">Macroventuria anomochaeta</name>
    <dbReference type="NCBI Taxonomy" id="301207"/>
    <lineage>
        <taxon>Eukaryota</taxon>
        <taxon>Fungi</taxon>
        <taxon>Dikarya</taxon>
        <taxon>Ascomycota</taxon>
        <taxon>Pezizomycotina</taxon>
        <taxon>Dothideomycetes</taxon>
        <taxon>Pleosporomycetidae</taxon>
        <taxon>Pleosporales</taxon>
        <taxon>Pleosporineae</taxon>
        <taxon>Didymellaceae</taxon>
        <taxon>Macroventuria</taxon>
    </lineage>
</organism>
<name>A0ACB6RQK6_9PLEO</name>
<protein>
    <submittedName>
        <fullName evidence="1">Uncharacterized protein</fullName>
    </submittedName>
</protein>
<dbReference type="EMBL" id="MU006733">
    <property type="protein sequence ID" value="KAF2624093.1"/>
    <property type="molecule type" value="Genomic_DNA"/>
</dbReference>
<evidence type="ECO:0000313" key="1">
    <source>
        <dbReference type="EMBL" id="KAF2624093.1"/>
    </source>
</evidence>
<comment type="caution">
    <text evidence="1">The sequence shown here is derived from an EMBL/GenBank/DDBJ whole genome shotgun (WGS) entry which is preliminary data.</text>
</comment>
<accession>A0ACB6RQK6</accession>
<dbReference type="Proteomes" id="UP000799754">
    <property type="component" value="Unassembled WGS sequence"/>
</dbReference>
<keyword evidence="2" id="KW-1185">Reference proteome</keyword>